<feature type="domain" description="Thiamine phosphate synthase/TenI" evidence="12">
    <location>
        <begin position="7"/>
        <end position="188"/>
    </location>
</feature>
<dbReference type="InterPro" id="IPR034291">
    <property type="entry name" value="TMP_synthase"/>
</dbReference>
<dbReference type="EC" id="2.5.1.3" evidence="9"/>
<dbReference type="GO" id="GO:0000287">
    <property type="term" value="F:magnesium ion binding"/>
    <property type="evidence" value="ECO:0007669"/>
    <property type="project" value="UniProtKB-UniRule"/>
</dbReference>
<feature type="binding site" evidence="9">
    <location>
        <position position="69"/>
    </location>
    <ligand>
        <name>4-amino-2-methyl-5-(diphosphooxymethyl)pyrimidine</name>
        <dbReference type="ChEBI" id="CHEBI:57841"/>
    </ligand>
</feature>
<evidence type="ECO:0000256" key="5">
    <source>
        <dbReference type="ARBA" id="ARBA00022977"/>
    </source>
</evidence>
<dbReference type="HAMAP" id="MF_00097">
    <property type="entry name" value="TMP_synthase"/>
    <property type="match status" value="1"/>
</dbReference>
<dbReference type="Pfam" id="PF02581">
    <property type="entry name" value="TMP-TENI"/>
    <property type="match status" value="1"/>
</dbReference>
<keyword evidence="5 9" id="KW-0784">Thiamine biosynthesis</keyword>
<evidence type="ECO:0000256" key="9">
    <source>
        <dbReference type="HAMAP-Rule" id="MF_00097"/>
    </source>
</evidence>
<comment type="function">
    <text evidence="9">Condenses 4-methyl-5-(beta-hydroxyethyl)thiazole monophosphate (THZ-P) and 2-methyl-4-amino-5-hydroxymethyl pyrimidine pyrophosphate (HMP-PP) to form thiamine monophosphate (TMP).</text>
</comment>
<dbReference type="GO" id="GO:0009229">
    <property type="term" value="P:thiamine diphosphate biosynthetic process"/>
    <property type="evidence" value="ECO:0007669"/>
    <property type="project" value="UniProtKB-UniRule"/>
</dbReference>
<evidence type="ECO:0000256" key="6">
    <source>
        <dbReference type="ARBA" id="ARBA00047334"/>
    </source>
</evidence>
<dbReference type="GO" id="GO:0009228">
    <property type="term" value="P:thiamine biosynthetic process"/>
    <property type="evidence" value="ECO:0007669"/>
    <property type="project" value="UniProtKB-KW"/>
</dbReference>
<evidence type="ECO:0000256" key="8">
    <source>
        <dbReference type="ARBA" id="ARBA00047883"/>
    </source>
</evidence>
<keyword evidence="3 9" id="KW-0479">Metal-binding</keyword>
<dbReference type="PANTHER" id="PTHR20857:SF23">
    <property type="entry name" value="THIAMINE BIOSYNTHETIC BIFUNCTIONAL ENZYME"/>
    <property type="match status" value="1"/>
</dbReference>
<dbReference type="Gene3D" id="3.20.20.70">
    <property type="entry name" value="Aldolase class I"/>
    <property type="match status" value="1"/>
</dbReference>
<feature type="binding site" evidence="9">
    <location>
        <position position="70"/>
    </location>
    <ligand>
        <name>Mg(2+)</name>
        <dbReference type="ChEBI" id="CHEBI:18420"/>
    </ligand>
</feature>
<dbReference type="GO" id="GO:0004789">
    <property type="term" value="F:thiamine-phosphate diphosphorylase activity"/>
    <property type="evidence" value="ECO:0007669"/>
    <property type="project" value="UniProtKB-UniRule"/>
</dbReference>
<comment type="pathway">
    <text evidence="1 9 11">Cofactor biosynthesis; thiamine diphosphate biosynthesis; thiamine phosphate from 4-amino-2-methyl-5-diphosphomethylpyrimidine and 4-methyl-5-(2-phosphoethyl)-thiazole: step 1/1.</text>
</comment>
<feature type="binding site" evidence="9">
    <location>
        <position position="108"/>
    </location>
    <ligand>
        <name>4-amino-2-methyl-5-(diphosphooxymethyl)pyrimidine</name>
        <dbReference type="ChEBI" id="CHEBI:57841"/>
    </ligand>
</feature>
<dbReference type="InterPro" id="IPR013785">
    <property type="entry name" value="Aldolase_TIM"/>
</dbReference>
<dbReference type="InterPro" id="IPR022998">
    <property type="entry name" value="ThiamineP_synth_TenI"/>
</dbReference>
<evidence type="ECO:0000256" key="2">
    <source>
        <dbReference type="ARBA" id="ARBA00022679"/>
    </source>
</evidence>
<evidence type="ECO:0000259" key="12">
    <source>
        <dbReference type="Pfam" id="PF02581"/>
    </source>
</evidence>
<dbReference type="CDD" id="cd00564">
    <property type="entry name" value="TMP_TenI"/>
    <property type="match status" value="1"/>
</dbReference>
<evidence type="ECO:0000256" key="10">
    <source>
        <dbReference type="RuleBase" id="RU003826"/>
    </source>
</evidence>
<comment type="catalytic activity">
    <reaction evidence="6 9 10">
        <text>4-methyl-5-(2-phosphooxyethyl)-thiazole + 4-amino-2-methyl-5-(diphosphooxymethyl)pyrimidine + H(+) = thiamine phosphate + diphosphate</text>
        <dbReference type="Rhea" id="RHEA:22328"/>
        <dbReference type="ChEBI" id="CHEBI:15378"/>
        <dbReference type="ChEBI" id="CHEBI:33019"/>
        <dbReference type="ChEBI" id="CHEBI:37575"/>
        <dbReference type="ChEBI" id="CHEBI:57841"/>
        <dbReference type="ChEBI" id="CHEBI:58296"/>
        <dbReference type="EC" id="2.5.1.3"/>
    </reaction>
</comment>
<organism evidence="13 14">
    <name type="scientific">Desulfitobacterium dehalogenans</name>
    <dbReference type="NCBI Taxonomy" id="36854"/>
    <lineage>
        <taxon>Bacteria</taxon>
        <taxon>Bacillati</taxon>
        <taxon>Bacillota</taxon>
        <taxon>Clostridia</taxon>
        <taxon>Eubacteriales</taxon>
        <taxon>Desulfitobacteriaceae</taxon>
        <taxon>Desulfitobacterium</taxon>
    </lineage>
</organism>
<evidence type="ECO:0000313" key="14">
    <source>
        <dbReference type="Proteomes" id="UP000553059"/>
    </source>
</evidence>
<dbReference type="Proteomes" id="UP000553059">
    <property type="component" value="Unassembled WGS sequence"/>
</dbReference>
<dbReference type="InterPro" id="IPR036206">
    <property type="entry name" value="ThiamineP_synth_sf"/>
</dbReference>
<evidence type="ECO:0000256" key="3">
    <source>
        <dbReference type="ARBA" id="ARBA00022723"/>
    </source>
</evidence>
<comment type="similarity">
    <text evidence="9 10">Belongs to the thiamine-phosphate synthase family.</text>
</comment>
<protein>
    <recommendedName>
        <fullName evidence="9">Thiamine-phosphate synthase</fullName>
        <shortName evidence="9">TP synthase</shortName>
        <shortName evidence="9">TPS</shortName>
        <ecNumber evidence="9">2.5.1.3</ecNumber>
    </recommendedName>
    <alternativeName>
        <fullName evidence="9">Thiamine-phosphate pyrophosphorylase</fullName>
        <shortName evidence="9">TMP pyrophosphorylase</shortName>
        <shortName evidence="9">TMP-PPase</shortName>
    </alternativeName>
</protein>
<comment type="caution">
    <text evidence="13">The sequence shown here is derived from an EMBL/GenBank/DDBJ whole genome shotgun (WGS) entry which is preliminary data.</text>
</comment>
<dbReference type="AlphaFoldDB" id="A0A7C6Z268"/>
<dbReference type="PANTHER" id="PTHR20857">
    <property type="entry name" value="THIAMINE-PHOSPHATE PYROPHOSPHORYLASE"/>
    <property type="match status" value="1"/>
</dbReference>
<evidence type="ECO:0000313" key="13">
    <source>
        <dbReference type="EMBL" id="HHY25309.1"/>
    </source>
</evidence>
<dbReference type="NCBIfam" id="TIGR00693">
    <property type="entry name" value="thiE"/>
    <property type="match status" value="1"/>
</dbReference>
<dbReference type="FunFam" id="3.20.20.70:FF:000096">
    <property type="entry name" value="Thiamine-phosphate synthase"/>
    <property type="match status" value="1"/>
</dbReference>
<comment type="catalytic activity">
    <reaction evidence="7 9 10">
        <text>2-(2-carboxy-4-methylthiazol-5-yl)ethyl phosphate + 4-amino-2-methyl-5-(diphosphooxymethyl)pyrimidine + 2 H(+) = thiamine phosphate + CO2 + diphosphate</text>
        <dbReference type="Rhea" id="RHEA:47848"/>
        <dbReference type="ChEBI" id="CHEBI:15378"/>
        <dbReference type="ChEBI" id="CHEBI:16526"/>
        <dbReference type="ChEBI" id="CHEBI:33019"/>
        <dbReference type="ChEBI" id="CHEBI:37575"/>
        <dbReference type="ChEBI" id="CHEBI:57841"/>
        <dbReference type="ChEBI" id="CHEBI:62890"/>
        <dbReference type="EC" id="2.5.1.3"/>
    </reaction>
</comment>
<name>A0A7C6Z268_9FIRM</name>
<dbReference type="GO" id="GO:0005737">
    <property type="term" value="C:cytoplasm"/>
    <property type="evidence" value="ECO:0007669"/>
    <property type="project" value="TreeGrafter"/>
</dbReference>
<feature type="binding site" evidence="9">
    <location>
        <position position="89"/>
    </location>
    <ligand>
        <name>Mg(2+)</name>
        <dbReference type="ChEBI" id="CHEBI:18420"/>
    </ligand>
</feature>
<proteinExistence type="inferred from homology"/>
<dbReference type="SUPFAM" id="SSF51391">
    <property type="entry name" value="Thiamin phosphate synthase"/>
    <property type="match status" value="1"/>
</dbReference>
<comment type="cofactor">
    <cofactor evidence="9">
        <name>Mg(2+)</name>
        <dbReference type="ChEBI" id="CHEBI:18420"/>
    </cofactor>
    <text evidence="9">Binds 1 Mg(2+) ion per subunit.</text>
</comment>
<dbReference type="UniPathway" id="UPA00060">
    <property type="reaction ID" value="UER00141"/>
</dbReference>
<feature type="binding site" evidence="9">
    <location>
        <position position="165"/>
    </location>
    <ligand>
        <name>2-[(2R,5Z)-2-carboxy-4-methylthiazol-5(2H)-ylidene]ethyl phosphate</name>
        <dbReference type="ChEBI" id="CHEBI:62899"/>
    </ligand>
</feature>
<sequence length="217" mass="23689">MAVDYSLYLVTDRILVGSKDFLLSLRKALEGGVTLLQLREKEANSREFYEIGLKVKEMAAKFRVPLIINDRVDLALALDADGVHIGQKDLPIEVVRNMIGSDKILGYSVSSLEEALWGERLGADYLGAGPVFPTGSKKDASEAIGLAMLKKIKDSVNLPVVGIGGIGPVNLREVKETGIDGISVISAILSQEDPYAAAKGLGDLWRSWEINEYWKEE</sequence>
<feature type="binding site" evidence="9">
    <location>
        <begin position="37"/>
        <end position="41"/>
    </location>
    <ligand>
        <name>4-amino-2-methyl-5-(diphosphooxymethyl)pyrimidine</name>
        <dbReference type="ChEBI" id="CHEBI:57841"/>
    </ligand>
</feature>
<accession>A0A7C6Z268</accession>
<reference evidence="13 14" key="1">
    <citation type="journal article" date="2020" name="Biotechnol. Biofuels">
        <title>New insights from the biogas microbiome by comprehensive genome-resolved metagenomics of nearly 1600 species originating from multiple anaerobic digesters.</title>
        <authorList>
            <person name="Campanaro S."/>
            <person name="Treu L."/>
            <person name="Rodriguez-R L.M."/>
            <person name="Kovalovszki A."/>
            <person name="Ziels R.M."/>
            <person name="Maus I."/>
            <person name="Zhu X."/>
            <person name="Kougias P.G."/>
            <person name="Basile A."/>
            <person name="Luo G."/>
            <person name="Schluter A."/>
            <person name="Konstantinidis K.T."/>
            <person name="Angelidaki I."/>
        </authorList>
    </citation>
    <scope>NUCLEOTIDE SEQUENCE [LARGE SCALE GENOMIC DNA]</scope>
    <source>
        <strain evidence="13">AS05jafATM_4</strain>
    </source>
</reference>
<feature type="binding site" evidence="9">
    <location>
        <begin position="185"/>
        <end position="186"/>
    </location>
    <ligand>
        <name>2-[(2R,5Z)-2-carboxy-4-methylthiazol-5(2H)-ylidene]ethyl phosphate</name>
        <dbReference type="ChEBI" id="CHEBI:62899"/>
    </ligand>
</feature>
<feature type="binding site" evidence="9">
    <location>
        <begin position="134"/>
        <end position="136"/>
    </location>
    <ligand>
        <name>2-[(2R,5Z)-2-carboxy-4-methylthiazol-5(2H)-ylidene]ethyl phosphate</name>
        <dbReference type="ChEBI" id="CHEBI:62899"/>
    </ligand>
</feature>
<keyword evidence="4 9" id="KW-0460">Magnesium</keyword>
<feature type="binding site" evidence="9">
    <location>
        <position position="137"/>
    </location>
    <ligand>
        <name>4-amino-2-methyl-5-(diphosphooxymethyl)pyrimidine</name>
        <dbReference type="ChEBI" id="CHEBI:57841"/>
    </ligand>
</feature>
<evidence type="ECO:0000256" key="11">
    <source>
        <dbReference type="RuleBase" id="RU004253"/>
    </source>
</evidence>
<keyword evidence="2 9" id="KW-0808">Transferase</keyword>
<comment type="catalytic activity">
    <reaction evidence="8 9 10">
        <text>2-[(2R,5Z)-2-carboxy-4-methylthiazol-5(2H)-ylidene]ethyl phosphate + 4-amino-2-methyl-5-(diphosphooxymethyl)pyrimidine + 2 H(+) = thiamine phosphate + CO2 + diphosphate</text>
        <dbReference type="Rhea" id="RHEA:47844"/>
        <dbReference type="ChEBI" id="CHEBI:15378"/>
        <dbReference type="ChEBI" id="CHEBI:16526"/>
        <dbReference type="ChEBI" id="CHEBI:33019"/>
        <dbReference type="ChEBI" id="CHEBI:37575"/>
        <dbReference type="ChEBI" id="CHEBI:57841"/>
        <dbReference type="ChEBI" id="CHEBI:62899"/>
        <dbReference type="EC" id="2.5.1.3"/>
    </reaction>
</comment>
<evidence type="ECO:0000256" key="7">
    <source>
        <dbReference type="ARBA" id="ARBA00047851"/>
    </source>
</evidence>
<gene>
    <name evidence="9" type="primary">thiE</name>
    <name evidence="13" type="ORF">GX523_00905</name>
</gene>
<dbReference type="EMBL" id="DUTF01000020">
    <property type="protein sequence ID" value="HHY25309.1"/>
    <property type="molecule type" value="Genomic_DNA"/>
</dbReference>
<evidence type="ECO:0000256" key="4">
    <source>
        <dbReference type="ARBA" id="ARBA00022842"/>
    </source>
</evidence>
<evidence type="ECO:0000256" key="1">
    <source>
        <dbReference type="ARBA" id="ARBA00005165"/>
    </source>
</evidence>